<evidence type="ECO:0000313" key="1">
    <source>
        <dbReference type="EMBL" id="KRS12126.1"/>
    </source>
</evidence>
<dbReference type="InterPro" id="IPR036768">
    <property type="entry name" value="PolIII_chi_sf"/>
</dbReference>
<dbReference type="AlphaFoldDB" id="A0A0T5NTQ6"/>
<keyword evidence="2" id="KW-1185">Reference proteome</keyword>
<dbReference type="GO" id="GO:0003677">
    <property type="term" value="F:DNA binding"/>
    <property type="evidence" value="ECO:0007669"/>
    <property type="project" value="InterPro"/>
</dbReference>
<dbReference type="Proteomes" id="UP000051295">
    <property type="component" value="Unassembled WGS sequence"/>
</dbReference>
<dbReference type="Gene3D" id="3.40.50.10110">
    <property type="entry name" value="DNA polymerase III subunit chi"/>
    <property type="match status" value="1"/>
</dbReference>
<gene>
    <name evidence="1" type="ORF">XM53_12835</name>
</gene>
<dbReference type="InterPro" id="IPR007459">
    <property type="entry name" value="DNA_pol3_chi"/>
</dbReference>
<organism evidence="1 2">
    <name type="scientific">Roseovarius atlanticus</name>
    <dbReference type="NCBI Taxonomy" id="1641875"/>
    <lineage>
        <taxon>Bacteria</taxon>
        <taxon>Pseudomonadati</taxon>
        <taxon>Pseudomonadota</taxon>
        <taxon>Alphaproteobacteria</taxon>
        <taxon>Rhodobacterales</taxon>
        <taxon>Roseobacteraceae</taxon>
        <taxon>Roseovarius</taxon>
    </lineage>
</organism>
<dbReference type="STRING" id="1641875.XM53_12835"/>
<name>A0A0T5NTQ6_9RHOB</name>
<dbReference type="GO" id="GO:0003887">
    <property type="term" value="F:DNA-directed DNA polymerase activity"/>
    <property type="evidence" value="ECO:0007669"/>
    <property type="project" value="InterPro"/>
</dbReference>
<dbReference type="Pfam" id="PF04364">
    <property type="entry name" value="DNA_pol3_chi"/>
    <property type="match status" value="1"/>
</dbReference>
<protein>
    <submittedName>
        <fullName evidence="1">DNA polymerase III subunit chi</fullName>
    </submittedName>
</protein>
<dbReference type="PANTHER" id="PTHR38767">
    <property type="entry name" value="DNA POLYMERASE III SUBUNIT CHI"/>
    <property type="match status" value="1"/>
</dbReference>
<proteinExistence type="predicted"/>
<dbReference type="OrthoDB" id="9795973at2"/>
<dbReference type="PATRIC" id="fig|1641875.4.peg.362"/>
<dbReference type="RefSeq" id="WP_057793929.1">
    <property type="nucleotide sequence ID" value="NZ_LAXJ01000012.1"/>
</dbReference>
<evidence type="ECO:0000313" key="2">
    <source>
        <dbReference type="Proteomes" id="UP000051295"/>
    </source>
</evidence>
<sequence length="151" mass="16574">MGAVYFYHLTRRPLEATLPMLLEKARDAGWRVLVRGTEAARLDWLDEKLWLGPEDGFLPHGREGGPHDARQPILLGTGAAANGAVCIMSVDGAEVSPEEVQALERTCILFDGNDDQALNHARGQWKALTGAGCSAQYWSEESGRWEKKAEA</sequence>
<dbReference type="GO" id="GO:0006260">
    <property type="term" value="P:DNA replication"/>
    <property type="evidence" value="ECO:0007669"/>
    <property type="project" value="InterPro"/>
</dbReference>
<reference evidence="1 2" key="1">
    <citation type="submission" date="2015-04" db="EMBL/GenBank/DDBJ databases">
        <title>The draft genome sequence of Roseovarius sp.R12b.</title>
        <authorList>
            <person name="Li G."/>
            <person name="Lai Q."/>
            <person name="Shao Z."/>
            <person name="Yan P."/>
        </authorList>
    </citation>
    <scope>NUCLEOTIDE SEQUENCE [LARGE SCALE GENOMIC DNA]</scope>
    <source>
        <strain evidence="1 2">R12B</strain>
    </source>
</reference>
<dbReference type="EMBL" id="LAXJ01000012">
    <property type="protein sequence ID" value="KRS12126.1"/>
    <property type="molecule type" value="Genomic_DNA"/>
</dbReference>
<dbReference type="PANTHER" id="PTHR38767:SF1">
    <property type="entry name" value="DNA POLYMERASE III SUBUNIT CHI"/>
    <property type="match status" value="1"/>
</dbReference>
<comment type="caution">
    <text evidence="1">The sequence shown here is derived from an EMBL/GenBank/DDBJ whole genome shotgun (WGS) entry which is preliminary data.</text>
</comment>
<accession>A0A0T5NTQ6</accession>
<dbReference type="NCBIfam" id="NF004347">
    <property type="entry name" value="PRK05728.1-4"/>
    <property type="match status" value="1"/>
</dbReference>
<dbReference type="SUPFAM" id="SSF102400">
    <property type="entry name" value="DNA polymerase III chi subunit"/>
    <property type="match status" value="1"/>
</dbReference>
<dbReference type="GO" id="GO:0032298">
    <property type="term" value="P:positive regulation of DNA-templated DNA replication initiation"/>
    <property type="evidence" value="ECO:0007669"/>
    <property type="project" value="TreeGrafter"/>
</dbReference>